<evidence type="ECO:0000313" key="3">
    <source>
        <dbReference type="Proteomes" id="UP000026961"/>
    </source>
</evidence>
<feature type="compositionally biased region" description="Gly residues" evidence="1">
    <location>
        <begin position="12"/>
        <end position="28"/>
    </location>
</feature>
<evidence type="ECO:0000313" key="2">
    <source>
        <dbReference type="EnsemblPlants" id="OGLUM04G29480.1"/>
    </source>
</evidence>
<feature type="compositionally biased region" description="Low complexity" evidence="1">
    <location>
        <begin position="1"/>
        <end position="11"/>
    </location>
</feature>
<dbReference type="EnsemblPlants" id="OGLUM04G29480.1">
    <property type="protein sequence ID" value="OGLUM04G29480.1"/>
    <property type="gene ID" value="OGLUM04G29480"/>
</dbReference>
<accession>A0A0D9ZSF7</accession>
<name>A0A0D9ZSF7_9ORYZ</name>
<feature type="region of interest" description="Disordered" evidence="1">
    <location>
        <begin position="1"/>
        <end position="28"/>
    </location>
</feature>
<evidence type="ECO:0000256" key="1">
    <source>
        <dbReference type="SAM" id="MobiDB-lite"/>
    </source>
</evidence>
<protein>
    <submittedName>
        <fullName evidence="2">Uncharacterized protein</fullName>
    </submittedName>
</protein>
<dbReference type="Gramene" id="OGLUM04G29480.1">
    <property type="protein sequence ID" value="OGLUM04G29480.1"/>
    <property type="gene ID" value="OGLUM04G29480"/>
</dbReference>
<dbReference type="HOGENOM" id="CLU_1809225_0_0_1"/>
<sequence length="143" mass="15171">MADARGSSSSSGDGGGGEGKGGAGHGDFVGSGQHNWYHGILGAVPPPNVGRQNIVHHQYPAASLIQQHHQSPTMPLPMAQLPYVPQYTVLPTPAKTSKTGFPPTMLQLRMFPALFRIGGKCAMGRHSCLLAKLLPIAMFFTRI</sequence>
<dbReference type="Proteomes" id="UP000026961">
    <property type="component" value="Chromosome 4"/>
</dbReference>
<organism evidence="2">
    <name type="scientific">Oryza glumipatula</name>
    <dbReference type="NCBI Taxonomy" id="40148"/>
    <lineage>
        <taxon>Eukaryota</taxon>
        <taxon>Viridiplantae</taxon>
        <taxon>Streptophyta</taxon>
        <taxon>Embryophyta</taxon>
        <taxon>Tracheophyta</taxon>
        <taxon>Spermatophyta</taxon>
        <taxon>Magnoliopsida</taxon>
        <taxon>Liliopsida</taxon>
        <taxon>Poales</taxon>
        <taxon>Poaceae</taxon>
        <taxon>BOP clade</taxon>
        <taxon>Oryzoideae</taxon>
        <taxon>Oryzeae</taxon>
        <taxon>Oryzinae</taxon>
        <taxon>Oryza</taxon>
    </lineage>
</organism>
<keyword evidence="3" id="KW-1185">Reference proteome</keyword>
<reference evidence="2" key="2">
    <citation type="submission" date="2018-05" db="EMBL/GenBank/DDBJ databases">
        <title>OgluRS3 (Oryza glumaepatula Reference Sequence Version 3).</title>
        <authorList>
            <person name="Zhang J."/>
            <person name="Kudrna D."/>
            <person name="Lee S."/>
            <person name="Talag J."/>
            <person name="Welchert J."/>
            <person name="Wing R.A."/>
        </authorList>
    </citation>
    <scope>NUCLEOTIDE SEQUENCE [LARGE SCALE GENOMIC DNA]</scope>
</reference>
<dbReference type="AlphaFoldDB" id="A0A0D9ZSF7"/>
<proteinExistence type="predicted"/>
<reference evidence="2" key="1">
    <citation type="submission" date="2015-04" db="UniProtKB">
        <authorList>
            <consortium name="EnsemblPlants"/>
        </authorList>
    </citation>
    <scope>IDENTIFICATION</scope>
</reference>